<evidence type="ECO:0000313" key="2">
    <source>
        <dbReference type="Proteomes" id="UP000499080"/>
    </source>
</evidence>
<name>A0A4Y2QWT1_ARAVE</name>
<reference evidence="1 2" key="1">
    <citation type="journal article" date="2019" name="Sci. Rep.">
        <title>Orb-weaving spider Araneus ventricosus genome elucidates the spidroin gene catalogue.</title>
        <authorList>
            <person name="Kono N."/>
            <person name="Nakamura H."/>
            <person name="Ohtoshi R."/>
            <person name="Moran D.A.P."/>
            <person name="Shinohara A."/>
            <person name="Yoshida Y."/>
            <person name="Fujiwara M."/>
            <person name="Mori M."/>
            <person name="Tomita M."/>
            <person name="Arakawa K."/>
        </authorList>
    </citation>
    <scope>NUCLEOTIDE SEQUENCE [LARGE SCALE GENOMIC DNA]</scope>
</reference>
<proteinExistence type="predicted"/>
<dbReference type="EMBL" id="BGPR01015014">
    <property type="protein sequence ID" value="GBN67676.1"/>
    <property type="molecule type" value="Genomic_DNA"/>
</dbReference>
<organism evidence="1 2">
    <name type="scientific">Araneus ventricosus</name>
    <name type="common">Orbweaver spider</name>
    <name type="synonym">Epeira ventricosa</name>
    <dbReference type="NCBI Taxonomy" id="182803"/>
    <lineage>
        <taxon>Eukaryota</taxon>
        <taxon>Metazoa</taxon>
        <taxon>Ecdysozoa</taxon>
        <taxon>Arthropoda</taxon>
        <taxon>Chelicerata</taxon>
        <taxon>Arachnida</taxon>
        <taxon>Araneae</taxon>
        <taxon>Araneomorphae</taxon>
        <taxon>Entelegynae</taxon>
        <taxon>Araneoidea</taxon>
        <taxon>Araneidae</taxon>
        <taxon>Araneus</taxon>
    </lineage>
</organism>
<sequence>MDSQWSNLNNQWFNLTCQVGPPGTNSGPTWMKHGWSNLTISGPMDNQGLTDRQWSNLDSQWSTDNKPVVQSAQSVVQPDSQWSNLDNQWLNLDSQWSNLDK</sequence>
<keyword evidence="2" id="KW-1185">Reference proteome</keyword>
<comment type="caution">
    <text evidence="1">The sequence shown here is derived from an EMBL/GenBank/DDBJ whole genome shotgun (WGS) entry which is preliminary data.</text>
</comment>
<dbReference type="AlphaFoldDB" id="A0A4Y2QWT1"/>
<evidence type="ECO:0000313" key="1">
    <source>
        <dbReference type="EMBL" id="GBN67676.1"/>
    </source>
</evidence>
<protein>
    <submittedName>
        <fullName evidence="1">Uncharacterized protein</fullName>
    </submittedName>
</protein>
<gene>
    <name evidence="1" type="ORF">AVEN_120616_1</name>
</gene>
<dbReference type="Proteomes" id="UP000499080">
    <property type="component" value="Unassembled WGS sequence"/>
</dbReference>
<accession>A0A4Y2QWT1</accession>